<name>A0A846ZFG4_9LACO</name>
<reference evidence="1 2" key="1">
    <citation type="submission" date="2020-04" db="EMBL/GenBank/DDBJ databases">
        <title>MicrobeNet Type strains.</title>
        <authorList>
            <person name="Nicholson A.C."/>
        </authorList>
    </citation>
    <scope>NUCLEOTIDE SEQUENCE [LARGE SCALE GENOMIC DNA]</scope>
    <source>
        <strain evidence="1 2">CCUG 54536</strain>
    </source>
</reference>
<dbReference type="AlphaFoldDB" id="A0A846ZFG4"/>
<evidence type="ECO:0000313" key="2">
    <source>
        <dbReference type="Proteomes" id="UP000590460"/>
    </source>
</evidence>
<dbReference type="RefSeq" id="WP_168677409.1">
    <property type="nucleotide sequence ID" value="NZ_BPKV01000008.1"/>
</dbReference>
<sequence length="98" mass="11260">MVEKLLPADLKSLIDKDRRYQRAVAVLSDRWGSLDFKAPWETPMMTWADIVYARHLSAAGVIKSTYNLTTFAGVQQFLKHNQSYLTAEVTQQLKEPFL</sequence>
<proteinExistence type="predicted"/>
<organism evidence="1 2">
    <name type="scientific">Leuconostoc holzapfelii</name>
    <dbReference type="NCBI Taxonomy" id="434464"/>
    <lineage>
        <taxon>Bacteria</taxon>
        <taxon>Bacillati</taxon>
        <taxon>Bacillota</taxon>
        <taxon>Bacilli</taxon>
        <taxon>Lactobacillales</taxon>
        <taxon>Lactobacillaceae</taxon>
        <taxon>Leuconostoc</taxon>
    </lineage>
</organism>
<protein>
    <submittedName>
        <fullName evidence="1">Uncharacterized protein</fullName>
    </submittedName>
</protein>
<accession>A0A846ZFG4</accession>
<dbReference type="Proteomes" id="UP000590460">
    <property type="component" value="Unassembled WGS sequence"/>
</dbReference>
<dbReference type="EMBL" id="JAAXPO010000007">
    <property type="protein sequence ID" value="NKZ18914.1"/>
    <property type="molecule type" value="Genomic_DNA"/>
</dbReference>
<comment type="caution">
    <text evidence="1">The sequence shown here is derived from an EMBL/GenBank/DDBJ whole genome shotgun (WGS) entry which is preliminary data.</text>
</comment>
<gene>
    <name evidence="1" type="ORF">HF966_06975</name>
</gene>
<evidence type="ECO:0000313" key="1">
    <source>
        <dbReference type="EMBL" id="NKZ18914.1"/>
    </source>
</evidence>